<dbReference type="EMBL" id="CAJNOC010007401">
    <property type="protein sequence ID" value="CAF1098254.1"/>
    <property type="molecule type" value="Genomic_DNA"/>
</dbReference>
<comment type="caution">
    <text evidence="3">The sequence shown here is derived from an EMBL/GenBank/DDBJ whole genome shotgun (WGS) entry which is preliminary data.</text>
</comment>
<name>A0A814NTB7_9BILA</name>
<accession>A0A814NTB7</accession>
<feature type="compositionally biased region" description="Basic and acidic residues" evidence="2">
    <location>
        <begin position="71"/>
        <end position="84"/>
    </location>
</feature>
<sequence>MNFNHKNEKDKLAREFSEKIEFLKNDYLIKKSSELKRIKDETELEFSNKLNLIEKNLNSKNQQLASAQSEISKEQNELSDKEREITSLKDQHKKDLEEFNSRKPNFSLNDDIQIISNRRIKMPKYENCRKNPRNAGFINLISQLTSANEKLQLEIKNLNISLEVSNSNRTNESLKDNDKYNENFDKFETKERECSELNDELMSREYRIDELENEINSLTEQMQDLQEALEKGIASKLPITEEKMDEPKKVGKYGSNGARKGRDVYKGTLGGYFLYNPGGTKYYITGDERRKIIFN</sequence>
<evidence type="ECO:0000313" key="3">
    <source>
        <dbReference type="EMBL" id="CAF1098254.1"/>
    </source>
</evidence>
<gene>
    <name evidence="3" type="ORF">OXX778_LOCUS21015</name>
</gene>
<keyword evidence="1" id="KW-0175">Coiled coil</keyword>
<feature type="coiled-coil region" evidence="1">
    <location>
        <begin position="194"/>
        <end position="235"/>
    </location>
</feature>
<proteinExistence type="predicted"/>
<evidence type="ECO:0000256" key="2">
    <source>
        <dbReference type="SAM" id="MobiDB-lite"/>
    </source>
</evidence>
<feature type="region of interest" description="Disordered" evidence="2">
    <location>
        <begin position="64"/>
        <end position="84"/>
    </location>
</feature>
<dbReference type="OrthoDB" id="4088568at2759"/>
<dbReference type="AlphaFoldDB" id="A0A814NTB7"/>
<evidence type="ECO:0000313" key="4">
    <source>
        <dbReference type="Proteomes" id="UP000663879"/>
    </source>
</evidence>
<evidence type="ECO:0000256" key="1">
    <source>
        <dbReference type="SAM" id="Coils"/>
    </source>
</evidence>
<feature type="coiled-coil region" evidence="1">
    <location>
        <begin position="141"/>
        <end position="168"/>
    </location>
</feature>
<dbReference type="Proteomes" id="UP000663879">
    <property type="component" value="Unassembled WGS sequence"/>
</dbReference>
<keyword evidence="4" id="KW-1185">Reference proteome</keyword>
<reference evidence="3" key="1">
    <citation type="submission" date="2021-02" db="EMBL/GenBank/DDBJ databases">
        <authorList>
            <person name="Nowell W R."/>
        </authorList>
    </citation>
    <scope>NUCLEOTIDE SEQUENCE</scope>
    <source>
        <strain evidence="3">Ploen Becks lab</strain>
    </source>
</reference>
<protein>
    <submittedName>
        <fullName evidence="3">Uncharacterized protein</fullName>
    </submittedName>
</protein>
<organism evidence="3 4">
    <name type="scientific">Brachionus calyciflorus</name>
    <dbReference type="NCBI Taxonomy" id="104777"/>
    <lineage>
        <taxon>Eukaryota</taxon>
        <taxon>Metazoa</taxon>
        <taxon>Spiralia</taxon>
        <taxon>Gnathifera</taxon>
        <taxon>Rotifera</taxon>
        <taxon>Eurotatoria</taxon>
        <taxon>Monogononta</taxon>
        <taxon>Pseudotrocha</taxon>
        <taxon>Ploima</taxon>
        <taxon>Brachionidae</taxon>
        <taxon>Brachionus</taxon>
    </lineage>
</organism>